<dbReference type="InterPro" id="IPR001810">
    <property type="entry name" value="F-box_dom"/>
</dbReference>
<evidence type="ECO:0000313" key="2">
    <source>
        <dbReference type="EMBL" id="CAK9142846.1"/>
    </source>
</evidence>
<dbReference type="PANTHER" id="PTHR38926">
    <property type="entry name" value="F-BOX DOMAIN CONTAINING PROTEIN, EXPRESSED"/>
    <property type="match status" value="1"/>
</dbReference>
<proteinExistence type="predicted"/>
<dbReference type="EMBL" id="CAUOFW020001258">
    <property type="protein sequence ID" value="CAK9142846.1"/>
    <property type="molecule type" value="Genomic_DNA"/>
</dbReference>
<feature type="domain" description="F-box" evidence="1">
    <location>
        <begin position="19"/>
        <end position="60"/>
    </location>
</feature>
<comment type="caution">
    <text evidence="2">The sequence shown here is derived from an EMBL/GenBank/DDBJ whole genome shotgun (WGS) entry which is preliminary data.</text>
</comment>
<protein>
    <recommendedName>
        <fullName evidence="1">F-box domain-containing protein</fullName>
    </recommendedName>
</protein>
<gene>
    <name evidence="2" type="ORF">ILEXP_LOCUS10540</name>
</gene>
<evidence type="ECO:0000259" key="1">
    <source>
        <dbReference type="Pfam" id="PF00646"/>
    </source>
</evidence>
<accession>A0ABC8RCZ3</accession>
<dbReference type="PANTHER" id="PTHR38926:SF2">
    <property type="entry name" value="F-BOX_LRR-REPEAT PROTEIN 21-RELATED"/>
    <property type="match status" value="1"/>
</dbReference>
<dbReference type="AlphaFoldDB" id="A0ABC8RCZ3"/>
<dbReference type="Proteomes" id="UP001642360">
    <property type="component" value="Unassembled WGS sequence"/>
</dbReference>
<name>A0ABC8RCZ3_9AQUA</name>
<dbReference type="Pfam" id="PF00646">
    <property type="entry name" value="F-box"/>
    <property type="match status" value="1"/>
</dbReference>
<dbReference type="Gene3D" id="3.80.10.10">
    <property type="entry name" value="Ribonuclease Inhibitor"/>
    <property type="match status" value="1"/>
</dbReference>
<dbReference type="SUPFAM" id="SSF52047">
    <property type="entry name" value="RNI-like"/>
    <property type="match status" value="1"/>
</dbReference>
<dbReference type="InterPro" id="IPR032675">
    <property type="entry name" value="LRR_dom_sf"/>
</dbReference>
<organism evidence="2 3">
    <name type="scientific">Ilex paraguariensis</name>
    <name type="common">yerba mate</name>
    <dbReference type="NCBI Taxonomy" id="185542"/>
    <lineage>
        <taxon>Eukaryota</taxon>
        <taxon>Viridiplantae</taxon>
        <taxon>Streptophyta</taxon>
        <taxon>Embryophyta</taxon>
        <taxon>Tracheophyta</taxon>
        <taxon>Spermatophyta</taxon>
        <taxon>Magnoliopsida</taxon>
        <taxon>eudicotyledons</taxon>
        <taxon>Gunneridae</taxon>
        <taxon>Pentapetalae</taxon>
        <taxon>asterids</taxon>
        <taxon>campanulids</taxon>
        <taxon>Aquifoliales</taxon>
        <taxon>Aquifoliaceae</taxon>
        <taxon>Ilex</taxon>
    </lineage>
</organism>
<dbReference type="CDD" id="cd22164">
    <property type="entry name" value="F-box_AtSKIP19-like"/>
    <property type="match status" value="1"/>
</dbReference>
<evidence type="ECO:0000313" key="3">
    <source>
        <dbReference type="Proteomes" id="UP001642360"/>
    </source>
</evidence>
<reference evidence="2 3" key="1">
    <citation type="submission" date="2024-02" db="EMBL/GenBank/DDBJ databases">
        <authorList>
            <person name="Vignale AGUSTIN F."/>
            <person name="Sosa J E."/>
            <person name="Modenutti C."/>
        </authorList>
    </citation>
    <scope>NUCLEOTIDE SEQUENCE [LARGE SCALE GENOMIC DNA]</scope>
</reference>
<keyword evidence="3" id="KW-1185">Reference proteome</keyword>
<dbReference type="Gene3D" id="1.20.1280.50">
    <property type="match status" value="1"/>
</dbReference>
<sequence length="254" mass="29504">MKRKLSQSRRLRHKHTPNWLELPLDVTASIRHRVGAIDILENVQKVCTTWRRICKDPAMWGVIDMRNLGDLFDMPYDLEKIASQLRRLRVVICHELLTESLNIVVKKLPLLEEFHLYYTYIDFEAIENIGCCCPLLKSFIYNQEGHTFSQVENDEEALAIAKNMPGLRQLHLFGNKMTNIGLQAILDGCPHLDSLDLRQCFHVKLEGDLGKRCSKIKDLKRPFDSTKGYGFVTSPQNMMYSANGIFEEIFEDFW</sequence>